<keyword evidence="3" id="KW-1185">Reference proteome</keyword>
<accession>A0A445C7V4</accession>
<organism evidence="2 3">
    <name type="scientific">Arachis hypogaea</name>
    <name type="common">Peanut</name>
    <dbReference type="NCBI Taxonomy" id="3818"/>
    <lineage>
        <taxon>Eukaryota</taxon>
        <taxon>Viridiplantae</taxon>
        <taxon>Streptophyta</taxon>
        <taxon>Embryophyta</taxon>
        <taxon>Tracheophyta</taxon>
        <taxon>Spermatophyta</taxon>
        <taxon>Magnoliopsida</taxon>
        <taxon>eudicotyledons</taxon>
        <taxon>Gunneridae</taxon>
        <taxon>Pentapetalae</taxon>
        <taxon>rosids</taxon>
        <taxon>fabids</taxon>
        <taxon>Fabales</taxon>
        <taxon>Fabaceae</taxon>
        <taxon>Papilionoideae</taxon>
        <taxon>50 kb inversion clade</taxon>
        <taxon>dalbergioids sensu lato</taxon>
        <taxon>Dalbergieae</taxon>
        <taxon>Pterocarpus clade</taxon>
        <taxon>Arachis</taxon>
    </lineage>
</organism>
<proteinExistence type="predicted"/>
<dbReference type="AlphaFoldDB" id="A0A445C7V4"/>
<dbReference type="Proteomes" id="UP000289738">
    <property type="component" value="Chromosome A07"/>
</dbReference>
<evidence type="ECO:0000256" key="1">
    <source>
        <dbReference type="SAM" id="MobiDB-lite"/>
    </source>
</evidence>
<sequence length="298" mass="34634">MSSRYILERLSKNVKRRDTHIKSIHDESLLEPRSKRFDDLVFRSQNICEFASESKELTGILHCAYDNAMVEMQEYKPKRKRKCSLSHDDASLEDINEFQSSPQVRKRGRPKNRLGSNTEKQIPNVAKKKKKKALSEVKMMFFKQEKIEFVHLDICFERVWVYWGAGERKKSMCCNNFHIVIFSGCHLTTAVVFSPYPHGITTLPWIRMSCGNRVHNCTRALVGVEMQDNGSKELSVLTMEAEDLDICFERVWVYWGAGERKKSMCCNNFHIVIFFGCHLTTAVVFSPKMVHAKDEVEH</sequence>
<comment type="caution">
    <text evidence="2">The sequence shown here is derived from an EMBL/GenBank/DDBJ whole genome shotgun (WGS) entry which is preliminary data.</text>
</comment>
<dbReference type="EMBL" id="SDMP01000007">
    <property type="protein sequence ID" value="RYR46978.1"/>
    <property type="molecule type" value="Genomic_DNA"/>
</dbReference>
<evidence type="ECO:0000313" key="2">
    <source>
        <dbReference type="EMBL" id="RYR46978.1"/>
    </source>
</evidence>
<gene>
    <name evidence="2" type="ORF">Ahy_A07g032873</name>
</gene>
<feature type="region of interest" description="Disordered" evidence="1">
    <location>
        <begin position="99"/>
        <end position="119"/>
    </location>
</feature>
<reference evidence="2 3" key="1">
    <citation type="submission" date="2019-01" db="EMBL/GenBank/DDBJ databases">
        <title>Sequencing of cultivated peanut Arachis hypogaea provides insights into genome evolution and oil improvement.</title>
        <authorList>
            <person name="Chen X."/>
        </authorList>
    </citation>
    <scope>NUCLEOTIDE SEQUENCE [LARGE SCALE GENOMIC DNA]</scope>
    <source>
        <strain evidence="3">cv. Fuhuasheng</strain>
        <tissue evidence="2">Leaves</tissue>
    </source>
</reference>
<evidence type="ECO:0000313" key="3">
    <source>
        <dbReference type="Proteomes" id="UP000289738"/>
    </source>
</evidence>
<name>A0A445C7V4_ARAHY</name>
<protein>
    <submittedName>
        <fullName evidence="2">Uncharacterized protein</fullName>
    </submittedName>
</protein>